<keyword evidence="3" id="KW-1185">Reference proteome</keyword>
<keyword evidence="1" id="KW-0812">Transmembrane</keyword>
<dbReference type="Proteomes" id="UP000286415">
    <property type="component" value="Unassembled WGS sequence"/>
</dbReference>
<evidence type="ECO:0000313" key="3">
    <source>
        <dbReference type="Proteomes" id="UP000286415"/>
    </source>
</evidence>
<organism evidence="2 3">
    <name type="scientific">Clonorchis sinensis</name>
    <name type="common">Chinese liver fluke</name>
    <dbReference type="NCBI Taxonomy" id="79923"/>
    <lineage>
        <taxon>Eukaryota</taxon>
        <taxon>Metazoa</taxon>
        <taxon>Spiralia</taxon>
        <taxon>Lophotrochozoa</taxon>
        <taxon>Platyhelminthes</taxon>
        <taxon>Trematoda</taxon>
        <taxon>Digenea</taxon>
        <taxon>Opisthorchiida</taxon>
        <taxon>Opisthorchiata</taxon>
        <taxon>Opisthorchiidae</taxon>
        <taxon>Clonorchis</taxon>
    </lineage>
</organism>
<feature type="transmembrane region" description="Helical" evidence="1">
    <location>
        <begin position="43"/>
        <end position="64"/>
    </location>
</feature>
<keyword evidence="1" id="KW-1133">Transmembrane helix</keyword>
<evidence type="ECO:0000313" key="2">
    <source>
        <dbReference type="EMBL" id="KAG5448539.1"/>
    </source>
</evidence>
<gene>
    <name evidence="2" type="ORF">CSKR_101974</name>
</gene>
<dbReference type="OrthoDB" id="6247994at2759"/>
<dbReference type="EMBL" id="NIRI02000042">
    <property type="protein sequence ID" value="KAG5448539.1"/>
    <property type="molecule type" value="Genomic_DNA"/>
</dbReference>
<protein>
    <submittedName>
        <fullName evidence="2">Uncharacterized protein</fullName>
    </submittedName>
</protein>
<feature type="transmembrane region" description="Helical" evidence="1">
    <location>
        <begin position="224"/>
        <end position="243"/>
    </location>
</feature>
<feature type="transmembrane region" description="Helical" evidence="1">
    <location>
        <begin position="169"/>
        <end position="189"/>
    </location>
</feature>
<sequence>MFIRAIIHQLDKARPSHFATRSITYTGSQATVYLHKAFLEKTILVANLILLITSTCTFFAIPMVQVDVYSTESSTNSTVTWSAYDYNSGNQALHALLKKVDNSTNTTRLFDVAIESFRNVTRSMWLQYQAVWPFDFICCLTALMLDIIRRIRRAKRFAYDSAPMFSMSLMLFTIAFVRTVLCCFYYSIINRMTNMFEKLNSTLGYGSNPEWGPLRFRMRTPREFFTVSLSGLFLSMLTLTMILDYMDPV</sequence>
<reference evidence="2 3" key="2">
    <citation type="journal article" date="2021" name="Genomics">
        <title>High-quality reference genome for Clonorchis sinensis.</title>
        <authorList>
            <person name="Young N.D."/>
            <person name="Stroehlein A.J."/>
            <person name="Kinkar L."/>
            <person name="Wang T."/>
            <person name="Sohn W.M."/>
            <person name="Chang B.C.H."/>
            <person name="Kaur P."/>
            <person name="Weisz D."/>
            <person name="Dudchenko O."/>
            <person name="Aiden E.L."/>
            <person name="Korhonen P.K."/>
            <person name="Gasser R.B."/>
        </authorList>
    </citation>
    <scope>NUCLEOTIDE SEQUENCE [LARGE SCALE GENOMIC DNA]</scope>
    <source>
        <strain evidence="2">Cs-k2</strain>
    </source>
</reference>
<comment type="caution">
    <text evidence="2">The sequence shown here is derived from an EMBL/GenBank/DDBJ whole genome shotgun (WGS) entry which is preliminary data.</text>
</comment>
<proteinExistence type="predicted"/>
<reference evidence="2 3" key="1">
    <citation type="journal article" date="2018" name="Biotechnol. Adv.">
        <title>Improved genomic resources and new bioinformatic workflow for the carcinogenic parasite Clonorchis sinensis: Biotechnological implications.</title>
        <authorList>
            <person name="Wang D."/>
            <person name="Korhonen P.K."/>
            <person name="Gasser R.B."/>
            <person name="Young N.D."/>
        </authorList>
    </citation>
    <scope>NUCLEOTIDE SEQUENCE [LARGE SCALE GENOMIC DNA]</scope>
    <source>
        <strain evidence="2">Cs-k2</strain>
    </source>
</reference>
<accession>A0A8T1MHP6</accession>
<name>A0A8T1MHP6_CLOSI</name>
<keyword evidence="1" id="KW-0472">Membrane</keyword>
<evidence type="ECO:0000256" key="1">
    <source>
        <dbReference type="SAM" id="Phobius"/>
    </source>
</evidence>
<dbReference type="AlphaFoldDB" id="A0A8T1MHP6"/>